<feature type="transmembrane region" description="Helical" evidence="6">
    <location>
        <begin position="289"/>
        <end position="309"/>
    </location>
</feature>
<dbReference type="InterPro" id="IPR036259">
    <property type="entry name" value="MFS_trans_sf"/>
</dbReference>
<feature type="transmembrane region" description="Helical" evidence="6">
    <location>
        <begin position="77"/>
        <end position="99"/>
    </location>
</feature>
<dbReference type="InterPro" id="IPR011701">
    <property type="entry name" value="MFS"/>
</dbReference>
<keyword evidence="4 6" id="KW-1133">Transmembrane helix</keyword>
<protein>
    <submittedName>
        <fullName evidence="8">MFS transporter</fullName>
    </submittedName>
</protein>
<dbReference type="Proteomes" id="UP001501295">
    <property type="component" value="Unassembled WGS sequence"/>
</dbReference>
<evidence type="ECO:0000256" key="4">
    <source>
        <dbReference type="ARBA" id="ARBA00022989"/>
    </source>
</evidence>
<feature type="transmembrane region" description="Helical" evidence="6">
    <location>
        <begin position="394"/>
        <end position="411"/>
    </location>
</feature>
<organism evidence="8 9">
    <name type="scientific">Frondihabitans cladoniiphilus</name>
    <dbReference type="NCBI Taxonomy" id="715785"/>
    <lineage>
        <taxon>Bacteria</taxon>
        <taxon>Bacillati</taxon>
        <taxon>Actinomycetota</taxon>
        <taxon>Actinomycetes</taxon>
        <taxon>Micrococcales</taxon>
        <taxon>Microbacteriaceae</taxon>
        <taxon>Frondihabitans</taxon>
    </lineage>
</organism>
<dbReference type="EMBL" id="BAABLM010000012">
    <property type="protein sequence ID" value="GAA4686223.1"/>
    <property type="molecule type" value="Genomic_DNA"/>
</dbReference>
<feature type="transmembrane region" description="Helical" evidence="6">
    <location>
        <begin position="224"/>
        <end position="243"/>
    </location>
</feature>
<name>A0ABP8WBF2_9MICO</name>
<dbReference type="PANTHER" id="PTHR43124:SF3">
    <property type="entry name" value="CHLORAMPHENICOL EFFLUX PUMP RV0191"/>
    <property type="match status" value="1"/>
</dbReference>
<dbReference type="Gene3D" id="1.20.1250.20">
    <property type="entry name" value="MFS general substrate transporter like domains"/>
    <property type="match status" value="2"/>
</dbReference>
<evidence type="ECO:0000256" key="1">
    <source>
        <dbReference type="ARBA" id="ARBA00004651"/>
    </source>
</evidence>
<feature type="transmembrane region" description="Helical" evidence="6">
    <location>
        <begin position="263"/>
        <end position="282"/>
    </location>
</feature>
<dbReference type="Pfam" id="PF07690">
    <property type="entry name" value="MFS_1"/>
    <property type="match status" value="1"/>
</dbReference>
<comment type="subcellular location">
    <subcellularLocation>
        <location evidence="1">Cell membrane</location>
        <topology evidence="1">Multi-pass membrane protein</topology>
    </subcellularLocation>
</comment>
<keyword evidence="2" id="KW-1003">Cell membrane</keyword>
<dbReference type="SUPFAM" id="SSF103473">
    <property type="entry name" value="MFS general substrate transporter"/>
    <property type="match status" value="1"/>
</dbReference>
<reference evidence="9" key="1">
    <citation type="journal article" date="2019" name="Int. J. Syst. Evol. Microbiol.">
        <title>The Global Catalogue of Microorganisms (GCM) 10K type strain sequencing project: providing services to taxonomists for standard genome sequencing and annotation.</title>
        <authorList>
            <consortium name="The Broad Institute Genomics Platform"/>
            <consortium name="The Broad Institute Genome Sequencing Center for Infectious Disease"/>
            <person name="Wu L."/>
            <person name="Ma J."/>
        </authorList>
    </citation>
    <scope>NUCLEOTIDE SEQUENCE [LARGE SCALE GENOMIC DNA]</scope>
    <source>
        <strain evidence="9">JCM 18956</strain>
    </source>
</reference>
<keyword evidence="3 6" id="KW-0812">Transmembrane</keyword>
<feature type="transmembrane region" description="Helical" evidence="6">
    <location>
        <begin position="12"/>
        <end position="30"/>
    </location>
</feature>
<evidence type="ECO:0000313" key="8">
    <source>
        <dbReference type="EMBL" id="GAA4686223.1"/>
    </source>
</evidence>
<evidence type="ECO:0000313" key="9">
    <source>
        <dbReference type="Proteomes" id="UP001501295"/>
    </source>
</evidence>
<accession>A0ABP8WBF2</accession>
<feature type="transmembrane region" description="Helical" evidence="6">
    <location>
        <begin position="171"/>
        <end position="190"/>
    </location>
</feature>
<comment type="caution">
    <text evidence="8">The sequence shown here is derived from an EMBL/GenBank/DDBJ whole genome shotgun (WGS) entry which is preliminary data.</text>
</comment>
<feature type="transmembrane region" description="Helical" evidence="6">
    <location>
        <begin position="144"/>
        <end position="165"/>
    </location>
</feature>
<feature type="transmembrane region" description="Helical" evidence="6">
    <location>
        <begin position="348"/>
        <end position="374"/>
    </location>
</feature>
<feature type="transmembrane region" description="Helical" evidence="6">
    <location>
        <begin position="315"/>
        <end position="336"/>
    </location>
</feature>
<proteinExistence type="predicted"/>
<evidence type="ECO:0000256" key="2">
    <source>
        <dbReference type="ARBA" id="ARBA00022475"/>
    </source>
</evidence>
<sequence length="427" mass="44351">MTTAVFTRPASRAWAVWLVGTVAYYAAVFSRTSLSAAGDDAIARYHITAFGLSMFSVLQLLVYATLQIPVGTLIDRFGPRALIASGAALMAIGQVTLAFSDTLPVAITARILIGAGDAMTFVSVLRLVAAWFPPRLVPIMSQVTGMLGGLGQLASVIPLAALLGARGWTTTFQALGALLVLSLCLALGFLRNGAAHPHPEAHIAGLGESFRLVRDSWRNPGTRLGFWVHFSCPFGGTVFGILWGYPFLESGEGLSIPQTQGVFAAYTLLSIVAGPIVGTLTARYQAHRASLALGIVASQVAAWALVLLWPGAAPLGVLYLLAGVLAIGGPGSLIAFDLARTNSTPERLGGALGTVNVGGFVAALVAIALIGVLLDAQGAGTPATYTLAAFRSAMSIQILLWFLGAAGILISRRHVKAAEPALEGVLR</sequence>
<evidence type="ECO:0000256" key="5">
    <source>
        <dbReference type="ARBA" id="ARBA00023136"/>
    </source>
</evidence>
<dbReference type="RefSeq" id="WP_345377336.1">
    <property type="nucleotide sequence ID" value="NZ_BAABLM010000012.1"/>
</dbReference>
<feature type="domain" description="Major facilitator superfamily (MFS) profile" evidence="7">
    <location>
        <begin position="16"/>
        <end position="407"/>
    </location>
</feature>
<evidence type="ECO:0000256" key="6">
    <source>
        <dbReference type="SAM" id="Phobius"/>
    </source>
</evidence>
<dbReference type="InterPro" id="IPR020846">
    <property type="entry name" value="MFS_dom"/>
</dbReference>
<feature type="transmembrane region" description="Helical" evidence="6">
    <location>
        <begin position="111"/>
        <end position="132"/>
    </location>
</feature>
<dbReference type="CDD" id="cd06174">
    <property type="entry name" value="MFS"/>
    <property type="match status" value="1"/>
</dbReference>
<dbReference type="PROSITE" id="PS50850">
    <property type="entry name" value="MFS"/>
    <property type="match status" value="1"/>
</dbReference>
<dbReference type="PANTHER" id="PTHR43124">
    <property type="entry name" value="PURINE EFFLUX PUMP PBUE"/>
    <property type="match status" value="1"/>
</dbReference>
<evidence type="ECO:0000259" key="7">
    <source>
        <dbReference type="PROSITE" id="PS50850"/>
    </source>
</evidence>
<gene>
    <name evidence="8" type="ORF">GCM10025780_36060</name>
</gene>
<keyword evidence="5 6" id="KW-0472">Membrane</keyword>
<evidence type="ECO:0000256" key="3">
    <source>
        <dbReference type="ARBA" id="ARBA00022692"/>
    </source>
</evidence>
<keyword evidence="9" id="KW-1185">Reference proteome</keyword>
<dbReference type="InterPro" id="IPR050189">
    <property type="entry name" value="MFS_Efflux_Transporters"/>
</dbReference>
<feature type="transmembrane region" description="Helical" evidence="6">
    <location>
        <begin position="42"/>
        <end position="65"/>
    </location>
</feature>